<name>A0AAP0KY74_9MAGN</name>
<evidence type="ECO:0000313" key="2">
    <source>
        <dbReference type="EMBL" id="KAK9160069.1"/>
    </source>
</evidence>
<dbReference type="EMBL" id="JBBNAF010000003">
    <property type="protein sequence ID" value="KAK9160069.1"/>
    <property type="molecule type" value="Genomic_DNA"/>
</dbReference>
<keyword evidence="3" id="KW-1185">Reference proteome</keyword>
<organism evidence="2 3">
    <name type="scientific">Stephania yunnanensis</name>
    <dbReference type="NCBI Taxonomy" id="152371"/>
    <lineage>
        <taxon>Eukaryota</taxon>
        <taxon>Viridiplantae</taxon>
        <taxon>Streptophyta</taxon>
        <taxon>Embryophyta</taxon>
        <taxon>Tracheophyta</taxon>
        <taxon>Spermatophyta</taxon>
        <taxon>Magnoliopsida</taxon>
        <taxon>Ranunculales</taxon>
        <taxon>Menispermaceae</taxon>
        <taxon>Menispermoideae</taxon>
        <taxon>Cissampelideae</taxon>
        <taxon>Stephania</taxon>
    </lineage>
</organism>
<gene>
    <name evidence="2" type="ORF">Syun_006410</name>
</gene>
<comment type="caution">
    <text evidence="2">The sequence shown here is derived from an EMBL/GenBank/DDBJ whole genome shotgun (WGS) entry which is preliminary data.</text>
</comment>
<dbReference type="AlphaFoldDB" id="A0AAP0KY74"/>
<dbReference type="Proteomes" id="UP001420932">
    <property type="component" value="Unassembled WGS sequence"/>
</dbReference>
<feature type="compositionally biased region" description="Polar residues" evidence="1">
    <location>
        <begin position="72"/>
        <end position="98"/>
    </location>
</feature>
<feature type="region of interest" description="Disordered" evidence="1">
    <location>
        <begin position="52"/>
        <end position="128"/>
    </location>
</feature>
<protein>
    <submittedName>
        <fullName evidence="2">Uncharacterized protein</fullName>
    </submittedName>
</protein>
<feature type="compositionally biased region" description="Basic residues" evidence="1">
    <location>
        <begin position="110"/>
        <end position="128"/>
    </location>
</feature>
<accession>A0AAP0KY74</accession>
<feature type="compositionally biased region" description="Low complexity" evidence="1">
    <location>
        <begin position="57"/>
        <end position="66"/>
    </location>
</feature>
<reference evidence="2 3" key="1">
    <citation type="submission" date="2024-01" db="EMBL/GenBank/DDBJ databases">
        <title>Genome assemblies of Stephania.</title>
        <authorList>
            <person name="Yang L."/>
        </authorList>
    </citation>
    <scope>NUCLEOTIDE SEQUENCE [LARGE SCALE GENOMIC DNA]</scope>
    <source>
        <strain evidence="2">YNDBR</strain>
        <tissue evidence="2">Leaf</tissue>
    </source>
</reference>
<proteinExistence type="predicted"/>
<evidence type="ECO:0000256" key="1">
    <source>
        <dbReference type="SAM" id="MobiDB-lite"/>
    </source>
</evidence>
<sequence>MVTTTIADNELLECNRCALDAALRWVDSPTELCTLDYARKMTSDVVNFLSERSFGPTTTTTTTTTTIGTAAANDTSTPTQAGPMPSQHNSTSTHSTPANAPPPTVDARPLKKMHNKEYRRKNLKKPKQ</sequence>
<evidence type="ECO:0000313" key="3">
    <source>
        <dbReference type="Proteomes" id="UP001420932"/>
    </source>
</evidence>